<dbReference type="Pfam" id="PF13181">
    <property type="entry name" value="TPR_8"/>
    <property type="match status" value="1"/>
</dbReference>
<keyword evidence="4" id="KW-0328">Glycosyltransferase</keyword>
<evidence type="ECO:0000256" key="5">
    <source>
        <dbReference type="ARBA" id="ARBA00022679"/>
    </source>
</evidence>
<comment type="pathway">
    <text evidence="1">Protein modification; protein glycosylation.</text>
</comment>
<dbReference type="PANTHER" id="PTHR44998">
    <property type="match status" value="1"/>
</dbReference>
<sequence>MPDDLTSPAAPATPAPSLDLSRLIQTADALRRAGLLPQARLLYDRWIAENPDHPLLYATLFNHGVMLTEAGDLAAARDCLQRAVDLNPDFLPAAINLGRVLERVAGPGPALVQWQAAVARLAPVTGNAIHHKTVALNQSARVLEATGQDAAAEAQLRQSLDIDPRQAEAIQHLLALRQRQCAWPVVQPWERMDAATLLGGMSPLSIAAHTDDPLLHLAMAWHYNKTEVGIPATPPITDHWAARAAGQGGPLRIGYLSSDLREHAIGHLMAEVFALHDPAEVEVHAYYCGPATDDAMHARYRASAHRWTDLASLDDTAAARRMADDGIQILVDVNGYTREGRPKLLAHRPAPVIVNWLGFPGTTGSPYHHYIIADDWIIPPESERYYSERVLRLPCYQPNDRQRKVAADRPTREQAGLPAEGAVFCCFNGAHKITPHTFDRWLTILARVPDSVLWLLSSTDGAHARLRAVAAAKGIAPERLVFAPKLANPQHLARYPLADLFLDTCPYGAHTTASDALWMGVPVLTLDGRGFAARVCGSLVRAAGLPNLVCATPQDYVDRAVALGRDAGLRRHYRDRLAASRDSCTLFDMPGLVRALEGLYRDMWAACRDGRLPRPDLRNLEVYWEVGTAQDHEGVEVQALPDYAGWWRGALARHHAHRPIPPDGRMWMEGRESAAVT</sequence>
<evidence type="ECO:0000256" key="4">
    <source>
        <dbReference type="ARBA" id="ARBA00022676"/>
    </source>
</evidence>
<dbReference type="SUPFAM" id="SSF53756">
    <property type="entry name" value="UDP-Glycosyltransferase/glycogen phosphorylase"/>
    <property type="match status" value="1"/>
</dbReference>
<dbReference type="InterPro" id="IPR029489">
    <property type="entry name" value="OGT/SEC/SPY_C"/>
</dbReference>
<feature type="domain" description="O-GlcNAc transferase C-terminal" evidence="9">
    <location>
        <begin position="242"/>
        <end position="391"/>
    </location>
</feature>
<evidence type="ECO:0000313" key="11">
    <source>
        <dbReference type="Proteomes" id="UP000539175"/>
    </source>
</evidence>
<reference evidence="10 11" key="1">
    <citation type="submission" date="2020-08" db="EMBL/GenBank/DDBJ databases">
        <title>Genomic Encyclopedia of Type Strains, Phase IV (KMG-IV): sequencing the most valuable type-strain genomes for metagenomic binning, comparative biology and taxonomic classification.</title>
        <authorList>
            <person name="Goeker M."/>
        </authorList>
    </citation>
    <scope>NUCLEOTIDE SEQUENCE [LARGE SCALE GENOMIC DNA]</scope>
    <source>
        <strain evidence="10 11">DSM 22198</strain>
    </source>
</reference>
<dbReference type="Gene3D" id="1.25.40.10">
    <property type="entry name" value="Tetratricopeptide repeat domain"/>
    <property type="match status" value="2"/>
</dbReference>
<evidence type="ECO:0000256" key="3">
    <source>
        <dbReference type="ARBA" id="ARBA00011970"/>
    </source>
</evidence>
<evidence type="ECO:0000256" key="6">
    <source>
        <dbReference type="ARBA" id="ARBA00022737"/>
    </source>
</evidence>
<dbReference type="AlphaFoldDB" id="A0A7X0B0Z4"/>
<feature type="repeat" description="TPR" evidence="8">
    <location>
        <begin position="57"/>
        <end position="90"/>
    </location>
</feature>
<name>A0A7X0B0Z4_9PROT</name>
<evidence type="ECO:0000313" key="10">
    <source>
        <dbReference type="EMBL" id="MBB6253777.1"/>
    </source>
</evidence>
<dbReference type="Gene3D" id="3.40.50.11380">
    <property type="match status" value="1"/>
</dbReference>
<dbReference type="Proteomes" id="UP000539175">
    <property type="component" value="Unassembled WGS sequence"/>
</dbReference>
<evidence type="ECO:0000256" key="2">
    <source>
        <dbReference type="ARBA" id="ARBA00005386"/>
    </source>
</evidence>
<comment type="caution">
    <text evidence="10">The sequence shown here is derived from an EMBL/GenBank/DDBJ whole genome shotgun (WGS) entry which is preliminary data.</text>
</comment>
<dbReference type="SMART" id="SM00028">
    <property type="entry name" value="TPR"/>
    <property type="match status" value="2"/>
</dbReference>
<evidence type="ECO:0000256" key="1">
    <source>
        <dbReference type="ARBA" id="ARBA00004922"/>
    </source>
</evidence>
<evidence type="ECO:0000256" key="8">
    <source>
        <dbReference type="PROSITE-ProRule" id="PRU00339"/>
    </source>
</evidence>
<evidence type="ECO:0000259" key="9">
    <source>
        <dbReference type="Pfam" id="PF13844"/>
    </source>
</evidence>
<gene>
    <name evidence="10" type="ORF">FHS74_004353</name>
</gene>
<keyword evidence="5 10" id="KW-0808">Transferase</keyword>
<dbReference type="PANTHER" id="PTHR44998:SF1">
    <property type="entry name" value="UDP-N-ACETYLGLUCOSAMINE--PEPTIDE N-ACETYLGLUCOSAMINYLTRANSFERASE 110 KDA SUBUNIT"/>
    <property type="match status" value="1"/>
</dbReference>
<accession>A0A7X0B0Z4</accession>
<dbReference type="EC" id="2.4.1.255" evidence="3"/>
<dbReference type="GO" id="GO:0097363">
    <property type="term" value="F:protein O-acetylglucosaminyltransferase activity"/>
    <property type="evidence" value="ECO:0007669"/>
    <property type="project" value="UniProtKB-EC"/>
</dbReference>
<organism evidence="10 11">
    <name type="scientific">Nitrospirillum iridis</name>
    <dbReference type="NCBI Taxonomy" id="765888"/>
    <lineage>
        <taxon>Bacteria</taxon>
        <taxon>Pseudomonadati</taxon>
        <taxon>Pseudomonadota</taxon>
        <taxon>Alphaproteobacteria</taxon>
        <taxon>Rhodospirillales</taxon>
        <taxon>Azospirillaceae</taxon>
        <taxon>Nitrospirillum</taxon>
    </lineage>
</organism>
<comment type="similarity">
    <text evidence="2">Belongs to the glycosyltransferase 41 family. O-GlcNAc transferase subfamily.</text>
</comment>
<keyword evidence="7 8" id="KW-0802">TPR repeat</keyword>
<evidence type="ECO:0000256" key="7">
    <source>
        <dbReference type="ARBA" id="ARBA00022803"/>
    </source>
</evidence>
<dbReference type="Pfam" id="PF13844">
    <property type="entry name" value="Glyco_transf_41"/>
    <property type="match status" value="2"/>
</dbReference>
<dbReference type="SUPFAM" id="SSF48452">
    <property type="entry name" value="TPR-like"/>
    <property type="match status" value="1"/>
</dbReference>
<dbReference type="InterPro" id="IPR019734">
    <property type="entry name" value="TPR_rpt"/>
</dbReference>
<proteinExistence type="inferred from homology"/>
<feature type="domain" description="O-GlcNAc transferase C-terminal" evidence="9">
    <location>
        <begin position="411"/>
        <end position="589"/>
    </location>
</feature>
<keyword evidence="6" id="KW-0677">Repeat</keyword>
<keyword evidence="11" id="KW-1185">Reference proteome</keyword>
<dbReference type="Gene3D" id="3.40.50.2000">
    <property type="entry name" value="Glycogen Phosphorylase B"/>
    <property type="match status" value="1"/>
</dbReference>
<dbReference type="RefSeq" id="WP_184804991.1">
    <property type="nucleotide sequence ID" value="NZ_JACIIZ010000013.1"/>
</dbReference>
<dbReference type="PROSITE" id="PS50005">
    <property type="entry name" value="TPR"/>
    <property type="match status" value="1"/>
</dbReference>
<protein>
    <recommendedName>
        <fullName evidence="3">protein O-GlcNAc transferase</fullName>
        <ecNumber evidence="3">2.4.1.255</ecNumber>
    </recommendedName>
</protein>
<dbReference type="EMBL" id="JACIIZ010000013">
    <property type="protein sequence ID" value="MBB6253777.1"/>
    <property type="molecule type" value="Genomic_DNA"/>
</dbReference>
<dbReference type="InterPro" id="IPR011990">
    <property type="entry name" value="TPR-like_helical_dom_sf"/>
</dbReference>